<evidence type="ECO:0000313" key="2">
    <source>
        <dbReference type="Proteomes" id="UP000242886"/>
    </source>
</evidence>
<proteinExistence type="predicted"/>
<evidence type="ECO:0000313" key="1">
    <source>
        <dbReference type="EMBL" id="SMB33051.1"/>
    </source>
</evidence>
<dbReference type="EMBL" id="LT837804">
    <property type="protein sequence ID" value="SMB33051.1"/>
    <property type="molecule type" value="Genomic_DNA"/>
</dbReference>
<accession>A0A7Z7HT97</accession>
<organism evidence="1 2">
    <name type="scientific">Sterolibacterium denitrificans</name>
    <dbReference type="NCBI Taxonomy" id="157592"/>
    <lineage>
        <taxon>Bacteria</taxon>
        <taxon>Pseudomonadati</taxon>
        <taxon>Pseudomonadota</taxon>
        <taxon>Betaproteobacteria</taxon>
        <taxon>Nitrosomonadales</taxon>
        <taxon>Sterolibacteriaceae</taxon>
        <taxon>Sterolibacterium</taxon>
    </lineage>
</organism>
<gene>
    <name evidence="1" type="ORF">SDENCHOL_PA10003</name>
</gene>
<sequence length="85" mass="8898">MAMMRAPVLSGFRLLDDLLRDGLGRRAVPIGRAHAARAAQALGSLIEHVATLDANGAKGNPKAGRDHGQRAGFDGLRRGLHGCSC</sequence>
<dbReference type="Proteomes" id="UP000242886">
    <property type="component" value="Plasmid SDENCHOLpa"/>
</dbReference>
<name>A0A7Z7HT97_9PROT</name>
<geneLocation type="plasmid" evidence="1 2">
    <name>SDENCHOLpa</name>
</geneLocation>
<reference evidence="1" key="1">
    <citation type="submission" date="2017-03" db="EMBL/GenBank/DDBJ databases">
        <authorList>
            <consortium name="AG Boll"/>
        </authorList>
    </citation>
    <scope>NUCLEOTIDE SEQUENCE [LARGE SCALE GENOMIC DNA]</scope>
    <source>
        <strain evidence="1">Chol</strain>
    </source>
</reference>
<keyword evidence="1" id="KW-0614">Plasmid</keyword>
<dbReference type="AlphaFoldDB" id="A0A7Z7HT97"/>
<keyword evidence="2" id="KW-1185">Reference proteome</keyword>
<protein>
    <submittedName>
        <fullName evidence="1">Uncharacterized protein</fullName>
    </submittedName>
</protein>